<dbReference type="Pfam" id="PF02417">
    <property type="entry name" value="Chromate_transp"/>
    <property type="match status" value="2"/>
</dbReference>
<name>A0A2S9SR50_9BACT</name>
<dbReference type="InterPro" id="IPR003370">
    <property type="entry name" value="Chromate_transpt"/>
</dbReference>
<evidence type="ECO:0000313" key="8">
    <source>
        <dbReference type="EMBL" id="PRM89061.1"/>
    </source>
</evidence>
<evidence type="ECO:0000256" key="6">
    <source>
        <dbReference type="ARBA" id="ARBA00023136"/>
    </source>
</evidence>
<evidence type="ECO:0000256" key="7">
    <source>
        <dbReference type="SAM" id="Phobius"/>
    </source>
</evidence>
<feature type="transmembrane region" description="Helical" evidence="7">
    <location>
        <begin position="312"/>
        <end position="334"/>
    </location>
</feature>
<proteinExistence type="inferred from homology"/>
<keyword evidence="4 7" id="KW-0812">Transmembrane</keyword>
<dbReference type="PIRSF" id="PIRSF004810">
    <property type="entry name" value="ChrA"/>
    <property type="match status" value="1"/>
</dbReference>
<comment type="caution">
    <text evidence="8">The sequence shown here is derived from an EMBL/GenBank/DDBJ whole genome shotgun (WGS) entry which is preliminary data.</text>
</comment>
<protein>
    <submittedName>
        <fullName evidence="8">Chorismate-binding protein</fullName>
    </submittedName>
</protein>
<reference evidence="8 9" key="1">
    <citation type="submission" date="2017-09" db="EMBL/GenBank/DDBJ databases">
        <title>Reassesment of A. cryaerophilus.</title>
        <authorList>
            <person name="Perez-Cataluna A."/>
            <person name="Collado L."/>
            <person name="Salgado O."/>
            <person name="Lefinanco V."/>
            <person name="Figueras M.J."/>
        </authorList>
    </citation>
    <scope>NUCLEOTIDE SEQUENCE [LARGE SCALE GENOMIC DNA]</scope>
    <source>
        <strain evidence="8 9">LMG 9861</strain>
    </source>
</reference>
<dbReference type="InterPro" id="IPR014047">
    <property type="entry name" value="Chr_Tranpt_l_chain"/>
</dbReference>
<evidence type="ECO:0000256" key="2">
    <source>
        <dbReference type="ARBA" id="ARBA00005262"/>
    </source>
</evidence>
<evidence type="ECO:0000313" key="9">
    <source>
        <dbReference type="Proteomes" id="UP000239065"/>
    </source>
</evidence>
<comment type="subcellular location">
    <subcellularLocation>
        <location evidence="1">Cell membrane</location>
        <topology evidence="1">Multi-pass membrane protein</topology>
    </subcellularLocation>
</comment>
<evidence type="ECO:0000256" key="4">
    <source>
        <dbReference type="ARBA" id="ARBA00022692"/>
    </source>
</evidence>
<accession>A0A2S9SR50</accession>
<feature type="transmembrane region" description="Helical" evidence="7">
    <location>
        <begin position="340"/>
        <end position="356"/>
    </location>
</feature>
<dbReference type="GO" id="GO:0015109">
    <property type="term" value="F:chromate transmembrane transporter activity"/>
    <property type="evidence" value="ECO:0007669"/>
    <property type="project" value="InterPro"/>
</dbReference>
<gene>
    <name evidence="8" type="ORF">CJ669_00775</name>
</gene>
<dbReference type="Proteomes" id="UP000239065">
    <property type="component" value="Unassembled WGS sequence"/>
</dbReference>
<comment type="similarity">
    <text evidence="2">Belongs to the chromate ion transporter (CHR) (TC 2.A.51) family.</text>
</comment>
<evidence type="ECO:0000256" key="5">
    <source>
        <dbReference type="ARBA" id="ARBA00022989"/>
    </source>
</evidence>
<dbReference type="EMBL" id="NXGJ01000001">
    <property type="protein sequence ID" value="PRM89061.1"/>
    <property type="molecule type" value="Genomic_DNA"/>
</dbReference>
<dbReference type="NCBIfam" id="TIGR00937">
    <property type="entry name" value="2A51"/>
    <property type="match status" value="1"/>
</dbReference>
<keyword evidence="3" id="KW-1003">Cell membrane</keyword>
<dbReference type="PANTHER" id="PTHR33567:SF3">
    <property type="entry name" value="CHROMATE ION TRANSPORTER (EUROFUNG)"/>
    <property type="match status" value="1"/>
</dbReference>
<feature type="transmembrane region" description="Helical" evidence="7">
    <location>
        <begin position="106"/>
        <end position="126"/>
    </location>
</feature>
<evidence type="ECO:0000256" key="3">
    <source>
        <dbReference type="ARBA" id="ARBA00022475"/>
    </source>
</evidence>
<feature type="transmembrane region" description="Helical" evidence="7">
    <location>
        <begin position="363"/>
        <end position="380"/>
    </location>
</feature>
<feature type="transmembrane region" description="Helical" evidence="7">
    <location>
        <begin position="73"/>
        <end position="94"/>
    </location>
</feature>
<evidence type="ECO:0000256" key="1">
    <source>
        <dbReference type="ARBA" id="ARBA00004651"/>
    </source>
</evidence>
<organism evidence="8 9">
    <name type="scientific">Aliarcobacter cryaerophilus</name>
    <dbReference type="NCBI Taxonomy" id="28198"/>
    <lineage>
        <taxon>Bacteria</taxon>
        <taxon>Pseudomonadati</taxon>
        <taxon>Campylobacterota</taxon>
        <taxon>Epsilonproteobacteria</taxon>
        <taxon>Campylobacterales</taxon>
        <taxon>Arcobacteraceae</taxon>
        <taxon>Aliarcobacter</taxon>
    </lineage>
</organism>
<feature type="transmembrane region" description="Helical" evidence="7">
    <location>
        <begin position="6"/>
        <end position="28"/>
    </location>
</feature>
<dbReference type="GO" id="GO:0005886">
    <property type="term" value="C:plasma membrane"/>
    <property type="evidence" value="ECO:0007669"/>
    <property type="project" value="UniProtKB-SubCell"/>
</dbReference>
<feature type="transmembrane region" description="Helical" evidence="7">
    <location>
        <begin position="278"/>
        <end position="300"/>
    </location>
</feature>
<dbReference type="RefSeq" id="WP_105908284.1">
    <property type="nucleotide sequence ID" value="NZ_NXGJ01000001.1"/>
</dbReference>
<keyword evidence="5 7" id="KW-1133">Transmembrane helix</keyword>
<sequence length="381" mass="42433">MINISIFWHFFILGLFSFGGPIAHIGYFRKKFVEELKWLNDEEFSKIVALSQFLPGPSSSQVGFTIGLKKGGIIGAILAFIAFTTPSFLLLYLAATFQNIYENSSVIYALMSGLKLFAVVIVADATFSMFNSLCKTTLSKIIFVFATLFLIFNQSFFAQILVLVGSGLFAFLFIKEKDSNKIKYEKPYILPLVIFFILLIFLPFFAIQDKLLSLFNSFYQVGSLVFGGGHVVLPLIKSNINIDENSFLVAYSLAQAVPGPMFTIASYIGVVAFEERPFLGALISTFAIFLPGFLLILSFYKSFESYSTNPTISKIVMGINASVVAILFSVLVTIVIPSGVLNIYDLFFAILGFFMIRKFKISILLLILFYCGYGFIGSLYV</sequence>
<dbReference type="AlphaFoldDB" id="A0A2S9SR50"/>
<dbReference type="PANTHER" id="PTHR33567">
    <property type="entry name" value="CHROMATE ION TRANSPORTER (EUROFUNG)"/>
    <property type="match status" value="1"/>
</dbReference>
<feature type="transmembrane region" description="Helical" evidence="7">
    <location>
        <begin position="248"/>
        <end position="272"/>
    </location>
</feature>
<keyword evidence="6 7" id="KW-0472">Membrane</keyword>
<feature type="transmembrane region" description="Helical" evidence="7">
    <location>
        <begin position="187"/>
        <end position="206"/>
    </location>
</feature>
<feature type="transmembrane region" description="Helical" evidence="7">
    <location>
        <begin position="218"/>
        <end position="236"/>
    </location>
</feature>